<proteinExistence type="predicted"/>
<comment type="caution">
    <text evidence="1">The sequence shown here is derived from an EMBL/GenBank/DDBJ whole genome shotgun (WGS) entry which is preliminary data.</text>
</comment>
<organism evidence="1 2">
    <name type="scientific">Caenorhabditis auriculariae</name>
    <dbReference type="NCBI Taxonomy" id="2777116"/>
    <lineage>
        <taxon>Eukaryota</taxon>
        <taxon>Metazoa</taxon>
        <taxon>Ecdysozoa</taxon>
        <taxon>Nematoda</taxon>
        <taxon>Chromadorea</taxon>
        <taxon>Rhabditida</taxon>
        <taxon>Rhabditina</taxon>
        <taxon>Rhabditomorpha</taxon>
        <taxon>Rhabditoidea</taxon>
        <taxon>Rhabditidae</taxon>
        <taxon>Peloderinae</taxon>
        <taxon>Caenorhabditis</taxon>
    </lineage>
</organism>
<accession>A0A8S1H9Q9</accession>
<name>A0A8S1H9Q9_9PELO</name>
<gene>
    <name evidence="1" type="ORF">CAUJ_LOCUS7237</name>
</gene>
<dbReference type="Proteomes" id="UP000835052">
    <property type="component" value="Unassembled WGS sequence"/>
</dbReference>
<keyword evidence="2" id="KW-1185">Reference proteome</keyword>
<sequence>MKPGDLEAETRLMSIVSPNLSGRPTDRPPEYCKYQQRLGLKTLLTLSGQSRVDANANGDSVGSRATSLRSLTTTFRSVSLPLHTLRLHSIFDAIDFRVAHLTCPNTDTLFDTSRL</sequence>
<protein>
    <submittedName>
        <fullName evidence="1">Uncharacterized protein</fullName>
    </submittedName>
</protein>
<reference evidence="1" key="1">
    <citation type="submission" date="2020-10" db="EMBL/GenBank/DDBJ databases">
        <authorList>
            <person name="Kikuchi T."/>
        </authorList>
    </citation>
    <scope>NUCLEOTIDE SEQUENCE</scope>
    <source>
        <strain evidence="1">NKZ352</strain>
    </source>
</reference>
<evidence type="ECO:0000313" key="1">
    <source>
        <dbReference type="EMBL" id="CAD6191318.1"/>
    </source>
</evidence>
<dbReference type="AlphaFoldDB" id="A0A8S1H9Q9"/>
<evidence type="ECO:0000313" key="2">
    <source>
        <dbReference type="Proteomes" id="UP000835052"/>
    </source>
</evidence>
<dbReference type="EMBL" id="CAJGYM010000020">
    <property type="protein sequence ID" value="CAD6191318.1"/>
    <property type="molecule type" value="Genomic_DNA"/>
</dbReference>